<keyword evidence="4 14" id="KW-0245">EGF-like domain</keyword>
<evidence type="ECO:0000256" key="18">
    <source>
        <dbReference type="SAM" id="SignalP"/>
    </source>
</evidence>
<dbReference type="GO" id="GO:0005886">
    <property type="term" value="C:plasma membrane"/>
    <property type="evidence" value="ECO:0000318"/>
    <property type="project" value="GO_Central"/>
</dbReference>
<dbReference type="SMART" id="SM00135">
    <property type="entry name" value="LY"/>
    <property type="match status" value="24"/>
</dbReference>
<evidence type="ECO:0000256" key="10">
    <source>
        <dbReference type="ARBA" id="ARBA00023136"/>
    </source>
</evidence>
<feature type="domain" description="EGF-like" evidence="19">
    <location>
        <begin position="4541"/>
        <end position="4579"/>
    </location>
</feature>
<evidence type="ECO:0000256" key="8">
    <source>
        <dbReference type="ARBA" id="ARBA00022737"/>
    </source>
</evidence>
<dbReference type="GO" id="GO:0006897">
    <property type="term" value="P:endocytosis"/>
    <property type="evidence" value="ECO:0007669"/>
    <property type="project" value="UniProtKB-KW"/>
</dbReference>
<dbReference type="Gene3D" id="2.10.25.10">
    <property type="entry name" value="Laminin"/>
    <property type="match status" value="7"/>
</dbReference>
<feature type="disulfide bond" evidence="14">
    <location>
        <begin position="4330"/>
        <end position="4339"/>
    </location>
</feature>
<feature type="disulfide bond" evidence="14">
    <location>
        <begin position="4642"/>
        <end position="4651"/>
    </location>
</feature>
<dbReference type="PANTHER" id="PTHR22722:SF14">
    <property type="entry name" value="MEGALIN, ISOFORM A"/>
    <property type="match status" value="1"/>
</dbReference>
<feature type="disulfide bond" evidence="15">
    <location>
        <begin position="81"/>
        <end position="93"/>
    </location>
</feature>
<keyword evidence="6 17" id="KW-0812">Transmembrane</keyword>
<evidence type="ECO:0000256" key="2">
    <source>
        <dbReference type="ARBA" id="ARBA00004308"/>
    </source>
</evidence>
<dbReference type="PhylomeDB" id="O01768"/>
<dbReference type="FunFam" id="4.10.400.10:FF:000282">
    <property type="entry name" value="Low-density lipoprotein RecePtor related"/>
    <property type="match status" value="1"/>
</dbReference>
<feature type="disulfide bond" evidence="14">
    <location>
        <begin position="4490"/>
        <end position="4499"/>
    </location>
</feature>
<dbReference type="OMA" id="WNLNHGA"/>
<evidence type="ECO:0000256" key="9">
    <source>
        <dbReference type="ARBA" id="ARBA00022989"/>
    </source>
</evidence>
<dbReference type="InterPro" id="IPR002172">
    <property type="entry name" value="LDrepeatLR_classA_rpt"/>
</dbReference>
<dbReference type="OrthoDB" id="9990982at2759"/>
<feature type="disulfide bond" evidence="15">
    <location>
        <begin position="88"/>
        <end position="106"/>
    </location>
</feature>
<dbReference type="FunFam" id="2.120.10.30:FF:000241">
    <property type="entry name" value="Low-density lipoprotein receptor-related protein 6"/>
    <property type="match status" value="2"/>
</dbReference>
<dbReference type="InterPro" id="IPR000742">
    <property type="entry name" value="EGF"/>
</dbReference>
<feature type="disulfide bond" evidence="15">
    <location>
        <begin position="1020"/>
        <end position="1038"/>
    </location>
</feature>
<dbReference type="PROSITE" id="PS50026">
    <property type="entry name" value="EGF_3"/>
    <property type="match status" value="7"/>
</dbReference>
<dbReference type="GeneID" id="171981"/>
<evidence type="ECO:0000256" key="13">
    <source>
        <dbReference type="ARBA" id="ARBA00023180"/>
    </source>
</evidence>
<evidence type="ECO:0000256" key="4">
    <source>
        <dbReference type="ARBA" id="ARBA00022536"/>
    </source>
</evidence>
<feature type="disulfide bond" evidence="15">
    <location>
        <begin position="1013"/>
        <end position="1025"/>
    </location>
</feature>
<dbReference type="FunFam" id="2.10.25.10:FF:000976">
    <property type="entry name" value="Low-density lipoprotein RecePtor related"/>
    <property type="match status" value="1"/>
</dbReference>
<feature type="disulfide bond" evidence="15">
    <location>
        <begin position="2724"/>
        <end position="2742"/>
    </location>
</feature>
<feature type="disulfide bond" evidence="15">
    <location>
        <begin position="3693"/>
        <end position="3705"/>
    </location>
</feature>
<dbReference type="PeptideAtlas" id="O01768"/>
<evidence type="ECO:0000313" key="22">
    <source>
        <dbReference type="WormBase" id="T21E3.3"/>
    </source>
</evidence>
<feature type="disulfide bond" evidence="15">
    <location>
        <begin position="2717"/>
        <end position="2729"/>
    </location>
</feature>
<feature type="disulfide bond" evidence="14">
    <location>
        <begin position="4722"/>
        <end position="4731"/>
    </location>
</feature>
<evidence type="ECO:0000256" key="16">
    <source>
        <dbReference type="PROSITE-ProRule" id="PRU00461"/>
    </source>
</evidence>
<feature type="disulfide bond" evidence="15">
    <location>
        <begin position="1148"/>
        <end position="1166"/>
    </location>
</feature>
<dbReference type="FunFam" id="2.120.10.30:FF:000172">
    <property type="entry name" value="Low-density lipoprotein RecePtor related"/>
    <property type="match status" value="1"/>
</dbReference>
<feature type="disulfide bond" evidence="15">
    <location>
        <begin position="2876"/>
        <end position="2891"/>
    </location>
</feature>
<dbReference type="PROSITE" id="PS00022">
    <property type="entry name" value="EGF_1"/>
    <property type="match status" value="7"/>
</dbReference>
<dbReference type="InterPro" id="IPR011042">
    <property type="entry name" value="6-blade_b-propeller_TolB-like"/>
</dbReference>
<dbReference type="Pfam" id="PF00008">
    <property type="entry name" value="EGF"/>
    <property type="match status" value="2"/>
</dbReference>
<evidence type="ECO:0000256" key="12">
    <source>
        <dbReference type="ARBA" id="ARBA00023170"/>
    </source>
</evidence>
<keyword evidence="13" id="KW-0325">Glycoprotein</keyword>
<evidence type="ECO:0000256" key="11">
    <source>
        <dbReference type="ARBA" id="ARBA00023157"/>
    </source>
</evidence>
<feature type="disulfide bond" evidence="15">
    <location>
        <begin position="3659"/>
        <end position="3671"/>
    </location>
</feature>
<dbReference type="SMR" id="O01768"/>
<evidence type="ECO:0000256" key="15">
    <source>
        <dbReference type="PROSITE-ProRule" id="PRU00124"/>
    </source>
</evidence>
<feature type="repeat" description="LDL-receptor class B" evidence="16">
    <location>
        <begin position="1441"/>
        <end position="1483"/>
    </location>
</feature>
<reference evidence="20 21" key="1">
    <citation type="journal article" date="1998" name="Science">
        <title>Genome sequence of the nematode C. elegans: a platform for investigating biology.</title>
        <authorList>
            <consortium name="The C. elegans sequencing consortium"/>
            <person name="Sulson J.E."/>
            <person name="Waterston R."/>
        </authorList>
    </citation>
    <scope>NUCLEOTIDE SEQUENCE [LARGE SCALE GENOMIC DNA]</scope>
    <source>
        <strain evidence="20 21">Bristol N2</strain>
    </source>
</reference>
<evidence type="ECO:0000313" key="21">
    <source>
        <dbReference type="Proteomes" id="UP000001940"/>
    </source>
</evidence>
<dbReference type="PROSITE" id="PS50068">
    <property type="entry name" value="LDLRA_2"/>
    <property type="match status" value="31"/>
</dbReference>
<feature type="disulfide bond" evidence="15">
    <location>
        <begin position="1032"/>
        <end position="1047"/>
    </location>
</feature>
<keyword evidence="5" id="KW-0254">Endocytosis</keyword>
<keyword evidence="8" id="KW-0677">Repeat</keyword>
<dbReference type="Gene3D" id="4.10.400.10">
    <property type="entry name" value="Low-density Lipoprotein Receptor"/>
    <property type="match status" value="26"/>
</dbReference>
<feature type="disulfide bond" evidence="14">
    <location>
        <begin position="4569"/>
        <end position="4578"/>
    </location>
</feature>
<dbReference type="Pfam" id="PF00057">
    <property type="entry name" value="Ldl_recept_a"/>
    <property type="match status" value="20"/>
</dbReference>
<dbReference type="PaxDb" id="6239-T21E3.3"/>
<feature type="disulfide bond" evidence="15">
    <location>
        <begin position="3678"/>
        <end position="3693"/>
    </location>
</feature>
<dbReference type="HOGENOM" id="CLU_000085_2_0_1"/>
<dbReference type="InterPro" id="IPR000033">
    <property type="entry name" value="LDLR_classB_rpt"/>
</dbReference>
<feature type="repeat" description="LDL-receptor class B" evidence="16">
    <location>
        <begin position="3295"/>
        <end position="3339"/>
    </location>
</feature>
<feature type="chain" id="PRO_5004156699" evidence="18">
    <location>
        <begin position="23"/>
        <end position="4858"/>
    </location>
</feature>
<feature type="disulfide bond" evidence="15">
    <location>
        <begin position="2836"/>
        <end position="2851"/>
    </location>
</feature>
<feature type="disulfide bond" evidence="15">
    <location>
        <begin position="2996"/>
        <end position="3014"/>
    </location>
</feature>
<dbReference type="CTD" id="171981"/>
<feature type="disulfide bond" evidence="15">
    <location>
        <begin position="2783"/>
        <end position="2798"/>
    </location>
</feature>
<dbReference type="FunFam" id="4.10.400.10:FF:000190">
    <property type="entry name" value="Low-density lipoprotein receptor-related protein"/>
    <property type="match status" value="1"/>
</dbReference>
<accession>O01768</accession>
<dbReference type="PROSITE" id="PS01186">
    <property type="entry name" value="EGF_2"/>
    <property type="match status" value="4"/>
</dbReference>
<evidence type="ECO:0000256" key="5">
    <source>
        <dbReference type="ARBA" id="ARBA00022583"/>
    </source>
</evidence>
<feature type="domain" description="EGF-like" evidence="19">
    <location>
        <begin position="4696"/>
        <end position="4732"/>
    </location>
</feature>
<dbReference type="InterPro" id="IPR023415">
    <property type="entry name" value="LDLR_class-A_CS"/>
</dbReference>
<dbReference type="FunFam" id="4.10.400.10:FF:000024">
    <property type="entry name" value="Low-density lipoprotein RecePtor related"/>
    <property type="match status" value="1"/>
</dbReference>
<feature type="domain" description="EGF-like" evidence="19">
    <location>
        <begin position="4580"/>
        <end position="4616"/>
    </location>
</feature>
<feature type="repeat" description="LDL-receptor class B" evidence="16">
    <location>
        <begin position="3251"/>
        <end position="3294"/>
    </location>
</feature>
<feature type="disulfide bond" evidence="15">
    <location>
        <begin position="2989"/>
        <end position="3001"/>
    </location>
</feature>
<feature type="repeat" description="LDL-receptor class B" evidence="16">
    <location>
        <begin position="3340"/>
        <end position="3382"/>
    </location>
</feature>
<feature type="domain" description="EGF-like" evidence="19">
    <location>
        <begin position="4463"/>
        <end position="4500"/>
    </location>
</feature>
<feature type="repeat" description="LDL-receptor class B" evidence="16">
    <location>
        <begin position="779"/>
        <end position="823"/>
    </location>
</feature>
<feature type="domain" description="EGF-like" evidence="19">
    <location>
        <begin position="4617"/>
        <end position="4652"/>
    </location>
</feature>
<dbReference type="FunCoup" id="O01768">
    <property type="interactions" value="974"/>
</dbReference>
<evidence type="ECO:0000256" key="7">
    <source>
        <dbReference type="ARBA" id="ARBA00022729"/>
    </source>
</evidence>
<dbReference type="Bgee" id="WBGene00003072">
    <property type="expression patterns" value="Expressed in material anatomical entity and 4 other cell types or tissues"/>
</dbReference>
<feature type="disulfide bond" evidence="15">
    <location>
        <begin position="1201"/>
        <end position="1216"/>
    </location>
</feature>
<dbReference type="FunFam" id="4.10.400.10:FF:000034">
    <property type="entry name" value="Low-density lipoprotein receptor-related protein 2"/>
    <property type="match status" value="1"/>
</dbReference>
<dbReference type="RefSeq" id="NP_491270.2">
    <property type="nucleotide sequence ID" value="NM_058869.5"/>
</dbReference>
<dbReference type="FunFam" id="2.120.10.30:FF:000200">
    <property type="entry name" value="Low-density lipoprotein RecePtor related"/>
    <property type="match status" value="1"/>
</dbReference>
<feature type="disulfide bond" evidence="14">
    <location>
        <begin position="4606"/>
        <end position="4615"/>
    </location>
</feature>
<proteinExistence type="evidence at protein level"/>
<dbReference type="Gene3D" id="2.120.10.30">
    <property type="entry name" value="TolB, C-terminal domain"/>
    <property type="match status" value="8"/>
</dbReference>
<dbReference type="DIP" id="DIP-25131N"/>
<dbReference type="Proteomes" id="UP000001940">
    <property type="component" value="Chromosome I"/>
</dbReference>
<dbReference type="SMART" id="SM00192">
    <property type="entry name" value="LDLa"/>
    <property type="match status" value="32"/>
</dbReference>
<feature type="disulfide bond" evidence="15">
    <location>
        <begin position="2688"/>
        <end position="2706"/>
    </location>
</feature>
<dbReference type="AGR" id="WB:WBGene00003072"/>
<dbReference type="PROSITE" id="PS01209">
    <property type="entry name" value="LDLRA_1"/>
    <property type="match status" value="13"/>
</dbReference>
<feature type="repeat" description="LDL-receptor class B" evidence="16">
    <location>
        <begin position="1484"/>
        <end position="1532"/>
    </location>
</feature>
<feature type="domain" description="EGF-like" evidence="19">
    <location>
        <begin position="4307"/>
        <end position="4340"/>
    </location>
</feature>
<feature type="disulfide bond" evidence="15">
    <location>
        <begin position="1160"/>
        <end position="1175"/>
    </location>
</feature>
<feature type="disulfide bond" evidence="15">
    <location>
        <begin position="2700"/>
        <end position="2715"/>
    </location>
</feature>
<feature type="disulfide bond" evidence="15">
    <location>
        <begin position="3897"/>
        <end position="3912"/>
    </location>
</feature>
<dbReference type="FunFam" id="4.10.400.10:FF:000230">
    <property type="entry name" value="Low-density lipoprotein RecePtor related"/>
    <property type="match status" value="1"/>
</dbReference>
<keyword evidence="12" id="KW-0675">Receptor</keyword>
<feature type="disulfide bond" evidence="14">
    <location>
        <begin position="4700"/>
        <end position="4710"/>
    </location>
</feature>
<evidence type="ECO:0000256" key="3">
    <source>
        <dbReference type="ARBA" id="ARBA00009939"/>
    </source>
</evidence>
<keyword evidence="11 14" id="KW-1015">Disulfide bond</keyword>
<dbReference type="WormBase" id="T21E3.3">
    <property type="protein sequence ID" value="CE42650"/>
    <property type="gene ID" value="WBGene00003072"/>
    <property type="gene designation" value="lrp-2"/>
</dbReference>
<feature type="disulfide bond" evidence="15">
    <location>
        <begin position="1060"/>
        <end position="1078"/>
    </location>
</feature>
<comment type="subcellular location">
    <subcellularLocation>
        <location evidence="2">Endomembrane system</location>
    </subcellularLocation>
    <subcellularLocation>
        <location evidence="1">Membrane</location>
        <topology evidence="1">Single-pass membrane protein</topology>
    </subcellularLocation>
</comment>
<keyword evidence="23" id="KW-1267">Proteomics identification</keyword>
<feature type="transmembrane region" description="Helical" evidence="17">
    <location>
        <begin position="4749"/>
        <end position="4771"/>
    </location>
</feature>
<dbReference type="PRINTS" id="PR00261">
    <property type="entry name" value="LDLRECEPTOR"/>
</dbReference>
<dbReference type="GO" id="GO:0005737">
    <property type="term" value="C:cytoplasm"/>
    <property type="evidence" value="ECO:0007669"/>
    <property type="project" value="UniProtKB-ARBA"/>
</dbReference>
<dbReference type="STRING" id="6239.T21E3.3.1"/>
<dbReference type="UCSC" id="T21E3.3">
    <property type="organism name" value="c. elegans"/>
</dbReference>
<name>O01768_CAEEL</name>
<feature type="disulfide bond" evidence="14">
    <location>
        <begin position="4369"/>
        <end position="4378"/>
    </location>
</feature>
<feature type="disulfide bond" evidence="15">
    <location>
        <begin position="2967"/>
        <end position="2982"/>
    </location>
</feature>
<dbReference type="GO" id="GO:0030334">
    <property type="term" value="P:regulation of cell migration"/>
    <property type="evidence" value="ECO:0000316"/>
    <property type="project" value="WormBase"/>
</dbReference>
<dbReference type="FunFam" id="4.10.400.10:FF:000088">
    <property type="entry name" value="Heparan sulfate proteoglycan 2"/>
    <property type="match status" value="1"/>
</dbReference>
<evidence type="ECO:0000259" key="19">
    <source>
        <dbReference type="PROSITE" id="PS50026"/>
    </source>
</evidence>
<evidence type="ECO:0000313" key="20">
    <source>
        <dbReference type="EMBL" id="CCD71369.1"/>
    </source>
</evidence>
<feature type="disulfide bond" evidence="15">
    <location>
        <begin position="976"/>
        <end position="994"/>
    </location>
</feature>
<feature type="disulfide bond" evidence="15">
    <location>
        <begin position="969"/>
        <end position="981"/>
    </location>
</feature>
<sequence length="4858" mass="539915">MLSARYLVILLVALQGFSLVQSDETSAEETQPHYPECVAPMRECDAKSPGGPKCYPEQWYCDGFPDCQDSSDEPSTCKRTCLENEFVCKTGKCLPRGYLCDSQYDCGRLPNGDRDLSDEAPELCNQPLHCDYNEYACSKSAQCVPLFKFCDGKRDCSDGSDEHSMCHVEDPKTADSCEYGAAMTIDGIKCYCPKNKFLNEQGKCEFVNHCERTKNGLPPVCSQDCTDNKNGTFTCSCFDPRLTVVNGTHCVADKDQTIPSVAILTKKKLFVLQKNKMSSYSSMPRPLGKPGAMTLVIQHPDFPEATVPILCLSESPSANDSYITCGNVEGSEPATKTYAIDFDLSSIHIIRFDNIGNNWIFTDASYYVFICKHNSVRISSCRTVTAGDMGTIQDMKYDGLNGQLLVSEVDVLQQGIWRIDVASGQRYRLSYQPITSPALAIDPFTETLYFVDIGARSIKAVDYNANYSRTIVSGRIAKEVKMIDYAEGRLFLTLKDNRVFAMNALDSNSDMKIWQEVTPQRKQGNENIQILEVLHFRRNEHAWKNKGKNICKAAMCDDMCIGHINQTSSCFCRDGYIQNNTKCSASKDLKDEELFVLAQLRPSRIKILGFDKNYRTEIIGVSDLLNVKRPSAMTFDPKGEQLLMYDLRRHSLVVQKIGSTNYTVHGLTGIMNCEGMAYDFTSDNLYMTDQRRKIITVQRLSNLSIQKVVVSGNMSNPRAIAIHIAKSYLFWGSWNEDNNDDEKIPAMIERSKLDGSERKTLVSKNAMWINGLTLDLKNDYLYWCDAYRNVIERIRWNGADREVVVHGADKISHPYGLAFFDNHIFYTEFKKGAVKRVNVDFPDDVQEVFQYSATVFELLVFKNSNPETTSPCSTSSNICEHFCFASSCKGSVGCEPVKCGCADGMKVLKNGKCVKDEEWVDPNACDNEIEFTCLNSKKCVPKSNLCDGDDDCGDGSDEDANGICKDYKCVGNKFQCDGTTCLPMEFICDGKSDCYDGTDELEKICKKAPIVKCSVSQFQCSKTKCIIKSKRCNGVQECDNGADEEDCPRSKLCDPDEFRCGTGLCIKQSQVCDGKMQCLDGLDEEHCNEEEKCLQGRQFRCANGKSTCLDLIFRCDGVADCEDSSDESDEFCKGNSSSTCGKMNQFMCADGKCLRSFQLCDGFPDCLTGEDETECPPSMCDSTTHLSCLNGQKCISKQLECDGVDDCGDNSDEKHCTEIRLDEAALRCQSPMYQCDGPNFKCISDKHLCDGTNDCEEGDDEGLWCTFNCTDADDLGCSHTCRPTPVGPICSCPDDHYLDKNGVTCSKKDPCRFGQCSQYCSPHGSSHFCYCEDSFKLGADRSSCISDDPRKPFLIYSNRHEIRMIQSKYPGSLPMITNLVNAIALDFKYHQNGSVSIYWTDLSADKIYTGLVDQRTILYQRTIVSYGVFNAEGIAVDWISGNIYWIDSFLDTIQVVSEDGTKRATVINQNMGNARSLAIDVEEGFMFWTDWEESNPRIERASLAGNNRAIIWKISNIAQAGWPNGIALDTIAKRVYWADAKSDSIHTITYDGRDHVIVFRDPERLGHCFGIDVYEGHVYFSDWRTNTISKVDKWFGSNVSIIERVATQPFSLKIVHRSKQKMQIKNSCDGFKCNGICLNNGKNKATCQCTNLQSTTDDGCVDIQQVLLVATKNGVRGFSTDPPHPHAFPLVSGKQYENIRAVGSFNNRLQVLDDYTTHIATVNLTGTADDGVLATGSDLYGVSGMAVDPVVGSTYITLSIDGVGSVEVISADGKSRRVLAESSSSNPMKLPRDILFMNTKLFWFEDSTSPPSIFSMSAAGDDLKKLKVNSTLLNKFYNPTVDRFYSKIYWISQGKVIQFDPKSEVVQEIQIPGGDGNVSSIAVDMTNGDILIGEFIRIANQTTIRRLGMKGTKAIQRGSVMLVPLHSSIKFFLSTVDITAKNVPDECKKCPSLCLRSSDKKFQCVCSQGFELVNGKCRSPDKRVFFATDDGSLHSVGWYKNSKTGDLIQKYRAHSLHSDIGKKRILKLVADAKNDLVYVVTRQNEVWKCATNGSFAHIVYSTNSHRIAAITLDRVTGYLLVSARESISPKGFIVLIDPDRHSEAIHQVIVEDEDKIPYEIAVDPPKGKLFWASSSCIKSSNYYGTEAKCIVSKSSISAIAIDENRSRLCFVDSEKAAVDCVDYNGNNEQRNVAMFKAQPMGDIVSLVFNGDEMYFFDKFNSSGSIVRGLVQQDGSVVLKDSLVKVHPRQKIRVIDFDVMDVKSSVLFTACSNNNGGCEHLCITTPSENSPTVRKECLCVHSTRLDNGSCGSSDSFIAFTRFTSIEFLSTKPGDLTSPNKQITSNGCVMSKIGAVTADATRGRIYFADYDKFRITAVNFDGTGCVVIAEDVGVVPSMAYDEVHTELYFVRANPASIWRINVADNNLESYPTEPKIVLTLTVRDRPRHIAIHPCRMLLFFTNNAITGSVIERVYFSGFKRDQIVQEDLHDLRGLTIDLDSEKLYFSDSKDFKISRCDFDGSHRELVVSNTDIPSIHPFELSIYDDEIIFTDWVRRSVVGVNKITGSDNRNINRATDVPVGLVVVDTKREYCTSDACADNELKCEDYCRLMANGQASCACNGERRLNSDNRTCTGEFDGKKCAENEFKCLHSDRCIRYEDTCDRYNDCPMFDDEDTKYCSTRVCRPGYFNCGNGLCIPEQKVCNRINDCANFADESNCTCNENEFRCQSGACIPSKARCNHMQDCNDASDEIGCPFRNCSALNEFGMTGLINCATTSQCIHPSWKCDGTNDCYDGSDEKDCFVEFDATGGSVSAPRSCDAKTQFACLATRTCMPKHWQCDGQPDCADGSDEKNCDAKKCTSFEFSCESSKKCIPLEQKCDGRRDCPDGEDEHQCETECDSKGGNATFRCTNHRCIPMAWRCDGTDDCMDNAKSLGSDEVDCAAGRTSFHVPSRCADETCVVACELTAVLCDGIQDCSDGFDEKNCASLDRQCKPNEWMCDSGQCIDSGRLCDASVDCVDGSDEWVEICSLSEPPRRGCPSGWSCLLTNGTIGCLQEQQLCDGRRDCMSGIDEQCDNPQGNCSSTRNSCDQTWNCQRHAGFESCSCDDGYHLSPYDKKTCLRSPSCPKANCSHFCIDRRDVGHQCFCAPGYILSENQKDCRRNDTIEAEILMVYGHRLKLFTIDGHAKATLLSNLTNGVALDYDVKSDLVYWTDVAHDGNKAGITSMSNQPNTYRVINSLPTKGIDGIAVDWLGRNIYYTDRNHDAIAVCDMRGRFNRILLKGTPLNDPRAIVLDPLQALVFWTDWGASAHIGRMNMDGSNEQVILQDRTIRWPNALAVDAPAQRLYFGDAHRDYIASCNYDGSKRRMVLRGSVRHIFALAVFEDYVYWSDWHNHTIERVHKITGTNRKVLIQDKQYRPMGFKIVHPSLQSMGSLKTARHPCSQPARCDNLCIPANTPDLTTSSDNFTCMCAQGFRSEGRSCVSECKPNDFVCTKTYKCISSWWRCDGQDDCGDGEDEGYFVEGVCPPFPCIAGQFVCGRTAQNATAQCLYASKLCDGVKDCSGGDDEEPAFCENFECTEAQFKCGDKKKCIPLTSVCDKEKDCDDGSDELNCEITSCKPDFFACFNGTAISKCIPKEFYCDGEDDCPEGQDEPDSCFGIGECTHEQFQCTSGKCIPKRRQCDGTLDCRDGSDEKGCKKECAIVCDNSCVHADDLCDGKKKCNDGSDEDEEACVIKQLLEKENRKCGGFACDGIVDCEDGSDEKGCPDLECHLASNKSLICDGTIDCSSGKDENNCHNNGESNFFQCSMQTIKEWQVCDGRWDCADGLDESPEMCASRKARCFRIGYCDDKKQCLDVSTALCDGIRDCFDGSDENPIHCKDMCKGKYRCTNGRCIDVSARCDGRDDCGDGSDEDTCGAECHHFGVCAQKCWMAFNHTARCHCAPGYARTKNDENECEPLSKSAEMFITNGNRLHLMSLENSQVSVLRPVFNIKMNLIPGGIDFGYDVFRTTLMYTVGIGNSRVDIRSKKWSDGLIGSWGEEESTAGLITYDFMHNNVYFTESSEQNRGVLFDRQANIYVAKAKDTSTRTLIVNSTGTINSLAVDPIKRLIFWTTSAPVPRILSANLDGKPIAQPFKTGSQPHKALVERNIFEPTSMVLDFSNERLYWIDVLKRTIETVSFDGRDRRTVRKFELGDTPVTMDVLGGYIYLITRQGSIHRMHKFTGKTNKYVQKIREVSPRIQIRVAHPAKHTVSHITHQKNPCQSDYCPSNTVCVPDQDKNGILIPKCLCGPGRFFEVSTKKCMQLREKDQEASQCGDYFCYNNAGCSPQKTCVCPPGFYGRQCEINECSETCWNGETCAVQEFGSTTNVVCHCPSNYTQSSCATNVCEGVCGPRGSCKTVPCPKDEPHCRSYSFCECDKGWTGPHCRHKADAKVCYGHCFSGGACDGEGPLNLRCSCGDGLTGNRCQNCVGHECLNGGFCSYANSNRSLPHCICPSGFTGDHCEEYLCKDACPFGSKCTYDITKPMDPITCSCEQNAAAHNTDCSPICQKQPNWCHNGGRCLDTPGYPGKCKCLPRFAGPRCDVPVQCDDYCTNNSKCTITNGTHFECDCKPGFKGLRCEQETKCSECSNEAKCIKKPSGTVICQCPQGLGGEYCEKITATSCHQLECKNGGYCLKPDPSANRTSPTCLCSPGFKGLLCSSNACENFCLHDGNCTLDEYFEPQCECYQAFIGDRCQYRIHQHAVIFSDDDSGWIKSFVVLAIILVTIVIVVGIFANRSNRFAVFRQFRHNPLQNQGAPVDQFSNPAYLIDEGGIELVTQNTSLVSSHDRGSFNNPVFEQEMVPIYNDTVENHELLPNNRSSN</sequence>
<evidence type="ECO:0000256" key="6">
    <source>
        <dbReference type="ARBA" id="ARBA00022692"/>
    </source>
</evidence>
<dbReference type="SUPFAM" id="SSF57424">
    <property type="entry name" value="LDL receptor-like module"/>
    <property type="match status" value="24"/>
</dbReference>
<feature type="disulfide bond" evidence="15">
    <location>
        <begin position="2736"/>
        <end position="2751"/>
    </location>
</feature>
<feature type="disulfide bond" evidence="14">
    <location>
        <begin position="4584"/>
        <end position="4594"/>
    </location>
</feature>
<keyword evidence="10 17" id="KW-0472">Membrane</keyword>
<feature type="disulfide bond" evidence="15">
    <location>
        <begin position="2906"/>
        <end position="2924"/>
    </location>
</feature>
<gene>
    <name evidence="20 22" type="primary">lrp-2</name>
    <name evidence="20" type="ORF">CELE_T21E3.3</name>
    <name evidence="22" type="ORF">T21E3.3</name>
</gene>
<feature type="disulfide bond" evidence="15">
    <location>
        <begin position="3666"/>
        <end position="3684"/>
    </location>
</feature>
<feature type="domain" description="EGF-like" evidence="19">
    <location>
        <begin position="4341"/>
        <end position="4379"/>
    </location>
</feature>
<keyword evidence="9 17" id="KW-1133">Transmembrane helix</keyword>
<dbReference type="PROSITE" id="PS51120">
    <property type="entry name" value="LDLRB"/>
    <property type="match status" value="6"/>
</dbReference>
<dbReference type="InterPro" id="IPR051221">
    <property type="entry name" value="LDLR-related"/>
</dbReference>
<evidence type="ECO:0000256" key="1">
    <source>
        <dbReference type="ARBA" id="ARBA00004167"/>
    </source>
</evidence>
<dbReference type="InterPro" id="IPR009030">
    <property type="entry name" value="Growth_fac_rcpt_cys_sf"/>
</dbReference>
<feature type="disulfide bond" evidence="14">
    <location>
        <begin position="4344"/>
        <end position="4354"/>
    </location>
</feature>
<keyword evidence="7 18" id="KW-0732">Signal</keyword>
<evidence type="ECO:0007829" key="23">
    <source>
        <dbReference type="PeptideAtlas" id="O01768"/>
    </source>
</evidence>
<dbReference type="SUPFAM" id="SSF63825">
    <property type="entry name" value="YWTD domain"/>
    <property type="match status" value="8"/>
</dbReference>
<feature type="disulfide bond" evidence="15">
    <location>
        <begin position="1072"/>
        <end position="1087"/>
    </location>
</feature>
<dbReference type="eggNOG" id="KOG1215">
    <property type="taxonomic scope" value="Eukaryota"/>
</dbReference>
<protein>
    <submittedName>
        <fullName evidence="20">EGF-like domain-containing protein</fullName>
    </submittedName>
</protein>
<feature type="disulfide bond" evidence="15">
    <location>
        <begin position="3777"/>
        <end position="3792"/>
    </location>
</feature>
<dbReference type="SMART" id="SM00181">
    <property type="entry name" value="EGF"/>
    <property type="match status" value="25"/>
</dbReference>
<feature type="disulfide bond" evidence="15">
    <location>
        <begin position="1053"/>
        <end position="1065"/>
    </location>
</feature>
<feature type="signal peptide" evidence="18">
    <location>
        <begin position="1"/>
        <end position="22"/>
    </location>
</feature>
<dbReference type="CDD" id="cd00112">
    <property type="entry name" value="LDLa"/>
    <property type="match status" value="21"/>
</dbReference>
<dbReference type="InterPro" id="IPR036055">
    <property type="entry name" value="LDL_receptor-like_sf"/>
</dbReference>
<organism evidence="20 21">
    <name type="scientific">Caenorhabditis elegans</name>
    <dbReference type="NCBI Taxonomy" id="6239"/>
    <lineage>
        <taxon>Eukaryota</taxon>
        <taxon>Metazoa</taxon>
        <taxon>Ecdysozoa</taxon>
        <taxon>Nematoda</taxon>
        <taxon>Chromadorea</taxon>
        <taxon>Rhabditida</taxon>
        <taxon>Rhabditina</taxon>
        <taxon>Rhabditomorpha</taxon>
        <taxon>Rhabditoidea</taxon>
        <taxon>Rhabditidae</taxon>
        <taxon>Peloderinae</taxon>
        <taxon>Caenorhabditis</taxon>
    </lineage>
</organism>
<dbReference type="IntAct" id="O01768">
    <property type="interactions" value="1"/>
</dbReference>
<dbReference type="Pfam" id="PF00058">
    <property type="entry name" value="Ldl_recept_b"/>
    <property type="match status" value="3"/>
</dbReference>
<comment type="caution">
    <text evidence="14">Lacks conserved residue(s) required for the propagation of feature annotation.</text>
</comment>
<dbReference type="KEGG" id="cel:CELE_T21E3.3"/>
<keyword evidence="21" id="KW-1185">Reference proteome</keyword>
<dbReference type="EMBL" id="BX284601">
    <property type="protein sequence ID" value="CCD71369.1"/>
    <property type="molecule type" value="Genomic_DNA"/>
</dbReference>
<evidence type="ECO:0000256" key="14">
    <source>
        <dbReference type="PROSITE-ProRule" id="PRU00076"/>
    </source>
</evidence>
<feature type="disulfide bond" evidence="15">
    <location>
        <begin position="3594"/>
        <end position="3609"/>
    </location>
</feature>
<feature type="disulfide bond" evidence="15">
    <location>
        <begin position="2681"/>
        <end position="2693"/>
    </location>
</feature>
<feature type="disulfide bond" evidence="15">
    <location>
        <begin position="3885"/>
        <end position="3903"/>
    </location>
</feature>
<comment type="similarity">
    <text evidence="3">Belongs to the LDLR family.</text>
</comment>
<dbReference type="SUPFAM" id="SSF57184">
    <property type="entry name" value="Growth factor receptor domain"/>
    <property type="match status" value="1"/>
</dbReference>
<evidence type="ECO:0000256" key="17">
    <source>
        <dbReference type="SAM" id="Phobius"/>
    </source>
</evidence>
<dbReference type="InParanoid" id="O01768"/>
<dbReference type="PANTHER" id="PTHR22722">
    <property type="entry name" value="LOW-DENSITY LIPOPROTEIN RECEPTOR-RELATED PROTEIN 2-RELATED"/>
    <property type="match status" value="1"/>
</dbReference>